<protein>
    <submittedName>
        <fullName evidence="1">6091_t:CDS:1</fullName>
    </submittedName>
</protein>
<organism evidence="1 2">
    <name type="scientific">Racocetra persica</name>
    <dbReference type="NCBI Taxonomy" id="160502"/>
    <lineage>
        <taxon>Eukaryota</taxon>
        <taxon>Fungi</taxon>
        <taxon>Fungi incertae sedis</taxon>
        <taxon>Mucoromycota</taxon>
        <taxon>Glomeromycotina</taxon>
        <taxon>Glomeromycetes</taxon>
        <taxon>Diversisporales</taxon>
        <taxon>Gigasporaceae</taxon>
        <taxon>Racocetra</taxon>
    </lineage>
</organism>
<gene>
    <name evidence="1" type="ORF">RPERSI_LOCUS28957</name>
</gene>
<evidence type="ECO:0000313" key="2">
    <source>
        <dbReference type="Proteomes" id="UP000789920"/>
    </source>
</evidence>
<evidence type="ECO:0000313" key="1">
    <source>
        <dbReference type="EMBL" id="CAG8833788.1"/>
    </source>
</evidence>
<name>A0ACA9SC66_9GLOM</name>
<reference evidence="1" key="1">
    <citation type="submission" date="2021-06" db="EMBL/GenBank/DDBJ databases">
        <authorList>
            <person name="Kallberg Y."/>
            <person name="Tangrot J."/>
            <person name="Rosling A."/>
        </authorList>
    </citation>
    <scope>NUCLEOTIDE SEQUENCE</scope>
    <source>
        <strain evidence="1">MA461A</strain>
    </source>
</reference>
<sequence length="84" mass="9954">MTSHSYKELVRINKKIFLKEYNSDVIIYADEEKNLKEFFAHSTILIARSPYFESAFSNDNTEKAGDFYMFHFQNISSNIFEIIL</sequence>
<feature type="non-terminal residue" evidence="1">
    <location>
        <position position="84"/>
    </location>
</feature>
<comment type="caution">
    <text evidence="1">The sequence shown here is derived from an EMBL/GenBank/DDBJ whole genome shotgun (WGS) entry which is preliminary data.</text>
</comment>
<dbReference type="Proteomes" id="UP000789920">
    <property type="component" value="Unassembled WGS sequence"/>
</dbReference>
<dbReference type="EMBL" id="CAJVQC010107408">
    <property type="protein sequence ID" value="CAG8833788.1"/>
    <property type="molecule type" value="Genomic_DNA"/>
</dbReference>
<keyword evidence="2" id="KW-1185">Reference proteome</keyword>
<proteinExistence type="predicted"/>
<accession>A0ACA9SC66</accession>